<keyword evidence="3" id="KW-1185">Reference proteome</keyword>
<dbReference type="InParanoid" id="A0A4Q1BJH7"/>
<feature type="region of interest" description="Disordered" evidence="1">
    <location>
        <begin position="1"/>
        <end position="65"/>
    </location>
</feature>
<sequence length="183" mass="19761">MPGNGSTGDSNGEEDKSYEFDLISDSRMPGDQSSSFDLLDSKMPLSEDRTTAPAPTSDSVLKVGQGEDGPVTIRCRLSVSSDLITSVKDAGRLLLEAWSVLTQTHGDKFRDALEAGWSLWRLELGGSGGNSILAAEPEDTNKENASVEHSGDRAFSDSIDHRHSVVVEYWVQRPAASMVMSKL</sequence>
<proteinExistence type="predicted"/>
<dbReference type="EMBL" id="SDIL01000058">
    <property type="protein sequence ID" value="RXK37858.1"/>
    <property type="molecule type" value="Genomic_DNA"/>
</dbReference>
<dbReference type="Proteomes" id="UP000289152">
    <property type="component" value="Unassembled WGS sequence"/>
</dbReference>
<protein>
    <submittedName>
        <fullName evidence="2">Uncharacterized protein</fullName>
    </submittedName>
</protein>
<comment type="caution">
    <text evidence="2">The sequence shown here is derived from an EMBL/GenBank/DDBJ whole genome shotgun (WGS) entry which is preliminary data.</text>
</comment>
<dbReference type="AlphaFoldDB" id="A0A4Q1BJH7"/>
<accession>A0A4Q1BJH7</accession>
<gene>
    <name evidence="2" type="ORF">M231_04856</name>
</gene>
<name>A0A4Q1BJH7_TREME</name>
<evidence type="ECO:0000313" key="3">
    <source>
        <dbReference type="Proteomes" id="UP000289152"/>
    </source>
</evidence>
<reference evidence="2 3" key="1">
    <citation type="submission" date="2016-06" db="EMBL/GenBank/DDBJ databases">
        <title>Evolution of pathogenesis and genome organization in the Tremellales.</title>
        <authorList>
            <person name="Cuomo C."/>
            <person name="Litvintseva A."/>
            <person name="Heitman J."/>
            <person name="Chen Y."/>
            <person name="Sun S."/>
            <person name="Springer D."/>
            <person name="Dromer F."/>
            <person name="Young S."/>
            <person name="Zeng Q."/>
            <person name="Chapman S."/>
            <person name="Gujja S."/>
            <person name="Saif S."/>
            <person name="Birren B."/>
        </authorList>
    </citation>
    <scope>NUCLEOTIDE SEQUENCE [LARGE SCALE GENOMIC DNA]</scope>
    <source>
        <strain evidence="2 3">ATCC 28783</strain>
    </source>
</reference>
<evidence type="ECO:0000313" key="2">
    <source>
        <dbReference type="EMBL" id="RXK37858.1"/>
    </source>
</evidence>
<organism evidence="2 3">
    <name type="scientific">Tremella mesenterica</name>
    <name type="common">Jelly fungus</name>
    <dbReference type="NCBI Taxonomy" id="5217"/>
    <lineage>
        <taxon>Eukaryota</taxon>
        <taxon>Fungi</taxon>
        <taxon>Dikarya</taxon>
        <taxon>Basidiomycota</taxon>
        <taxon>Agaricomycotina</taxon>
        <taxon>Tremellomycetes</taxon>
        <taxon>Tremellales</taxon>
        <taxon>Tremellaceae</taxon>
        <taxon>Tremella</taxon>
    </lineage>
</organism>
<dbReference type="VEuPathDB" id="FungiDB:TREMEDRAFT_66231"/>
<evidence type="ECO:0000256" key="1">
    <source>
        <dbReference type="SAM" id="MobiDB-lite"/>
    </source>
</evidence>